<feature type="region of interest" description="Disordered" evidence="1">
    <location>
        <begin position="194"/>
        <end position="250"/>
    </location>
</feature>
<feature type="compositionally biased region" description="Low complexity" evidence="1">
    <location>
        <begin position="206"/>
        <end position="232"/>
    </location>
</feature>
<feature type="region of interest" description="Disordered" evidence="1">
    <location>
        <begin position="395"/>
        <end position="432"/>
    </location>
</feature>
<gene>
    <name evidence="3" type="ORF">Tco_0927131</name>
</gene>
<keyword evidence="3" id="KW-0808">Transferase</keyword>
<keyword evidence="3" id="KW-0548">Nucleotidyltransferase</keyword>
<evidence type="ECO:0000256" key="1">
    <source>
        <dbReference type="SAM" id="MobiDB-lite"/>
    </source>
</evidence>
<dbReference type="InterPro" id="IPR001969">
    <property type="entry name" value="Aspartic_peptidase_AS"/>
</dbReference>
<feature type="compositionally biased region" description="Polar residues" evidence="1">
    <location>
        <begin position="352"/>
        <end position="368"/>
    </location>
</feature>
<keyword evidence="2" id="KW-0732">Signal</keyword>
<dbReference type="PANTHER" id="PTHR15503">
    <property type="entry name" value="LDOC1 RELATED"/>
    <property type="match status" value="1"/>
</dbReference>
<feature type="region of interest" description="Disordered" evidence="1">
    <location>
        <begin position="347"/>
        <end position="368"/>
    </location>
</feature>
<comment type="caution">
    <text evidence="3">The sequence shown here is derived from an EMBL/GenBank/DDBJ whole genome shotgun (WGS) entry which is preliminary data.</text>
</comment>
<evidence type="ECO:0000313" key="4">
    <source>
        <dbReference type="Proteomes" id="UP001151760"/>
    </source>
</evidence>
<feature type="compositionally biased region" description="Gly residues" evidence="1">
    <location>
        <begin position="410"/>
        <end position="432"/>
    </location>
</feature>
<evidence type="ECO:0000313" key="3">
    <source>
        <dbReference type="EMBL" id="GJT36712.1"/>
    </source>
</evidence>
<dbReference type="InterPro" id="IPR021109">
    <property type="entry name" value="Peptidase_aspartic_dom_sf"/>
</dbReference>
<dbReference type="SUPFAM" id="SSF50630">
    <property type="entry name" value="Acid proteases"/>
    <property type="match status" value="1"/>
</dbReference>
<feature type="compositionally biased region" description="Basic and acidic residues" evidence="1">
    <location>
        <begin position="395"/>
        <end position="405"/>
    </location>
</feature>
<reference evidence="3" key="2">
    <citation type="submission" date="2022-01" db="EMBL/GenBank/DDBJ databases">
        <authorList>
            <person name="Yamashiro T."/>
            <person name="Shiraishi A."/>
            <person name="Satake H."/>
            <person name="Nakayama K."/>
        </authorList>
    </citation>
    <scope>NUCLEOTIDE SEQUENCE</scope>
</reference>
<name>A0ABQ5DCX3_9ASTR</name>
<dbReference type="GO" id="GO:0003964">
    <property type="term" value="F:RNA-directed DNA polymerase activity"/>
    <property type="evidence" value="ECO:0007669"/>
    <property type="project" value="UniProtKB-KW"/>
</dbReference>
<protein>
    <submittedName>
        <fullName evidence="3">Reverse transcriptase domain-containing protein</fullName>
    </submittedName>
</protein>
<reference evidence="3" key="1">
    <citation type="journal article" date="2022" name="Int. J. Mol. Sci.">
        <title>Draft Genome of Tanacetum Coccineum: Genomic Comparison of Closely Related Tanacetum-Family Plants.</title>
        <authorList>
            <person name="Yamashiro T."/>
            <person name="Shiraishi A."/>
            <person name="Nakayama K."/>
            <person name="Satake H."/>
        </authorList>
    </citation>
    <scope>NUCLEOTIDE SEQUENCE</scope>
</reference>
<proteinExistence type="predicted"/>
<feature type="chain" id="PRO_5047285787" evidence="2">
    <location>
        <begin position="25"/>
        <end position="794"/>
    </location>
</feature>
<evidence type="ECO:0000256" key="2">
    <source>
        <dbReference type="SAM" id="SignalP"/>
    </source>
</evidence>
<dbReference type="Proteomes" id="UP001151760">
    <property type="component" value="Unassembled WGS sequence"/>
</dbReference>
<keyword evidence="3" id="KW-0695">RNA-directed DNA polymerase</keyword>
<feature type="signal peptide" evidence="2">
    <location>
        <begin position="1"/>
        <end position="24"/>
    </location>
</feature>
<dbReference type="CDD" id="cd00303">
    <property type="entry name" value="retropepsin_like"/>
    <property type="match status" value="1"/>
</dbReference>
<dbReference type="PROSITE" id="PS00141">
    <property type="entry name" value="ASP_PROTEASE"/>
    <property type="match status" value="1"/>
</dbReference>
<dbReference type="Gene3D" id="2.40.70.10">
    <property type="entry name" value="Acid Proteases"/>
    <property type="match status" value="1"/>
</dbReference>
<sequence length="794" mass="86506">MVYSFTHSSIHSFVMAIFVISVSSDSSEESVGTSTRRVILFGTIPTTISDTTPSVIPPTTHIDTTPIPTILPTIPPSPDYTLASPDYTPASPDYSPASDTEFDPSKDPDIPDITPSPTHGTPFTETTLSTQRSPIASGALRRRVMVLAPGQPIPHGRLYRYHLNGPVHMMTAMKRVGSLPTHRLAVRHSVDYSSSDHFSLDDSLRDSSSSSSSETSSDSFVNDLSDSASSRSSSDHSLQKPSSGMRPSHHLCSLVPSIHRLSATISDRPSHDSSFASPSCKRSISPAASVLFSSPTLRALSYARTDLLPSPKRIRRSESATDLKGCSENSFEPYVPKETGLGVDFVDESSEPSRTMPNTRSGASTTREGVNEQINRQMAGVLGARTTARNLEPHMRDRGEHEEISRNGNGVNGNEGNGNRGDRNGGNGNGNGNGGENGYNFGGFVSARECTYQDFLKCQPLSFNRTEGVVGLTRWFKKMETVFHISNYPKKYQGNVIAAEPTKLHDAIRVANNLMDQKLKGYARSVENKRSLDNNTRDNRGQQSVFKWQNVGGQNVARAYTTGNNEKKRGMLDLFPTVTSASCTMQGRVLKDVETNRGNKNGNKTGSNKATAKAYVIGGGGANPDSNVVMGTFLLNNCYASMLFDSGADRSFVSSTFSVLPDVEPSTLDNSYAIKLTDERISEINIVLRGCTLGLLGHSFDIDLMPVELGSFDVIVGMDWLAKYHVLIVCDEKVVCIPYGDEVLIIRGDDYDGRTHVTSKKTEDQSKEKRLEDVPIIQEFQEVFLEDLPGLSPA</sequence>
<dbReference type="EMBL" id="BQNB010015162">
    <property type="protein sequence ID" value="GJT36712.1"/>
    <property type="molecule type" value="Genomic_DNA"/>
</dbReference>
<organism evidence="3 4">
    <name type="scientific">Tanacetum coccineum</name>
    <dbReference type="NCBI Taxonomy" id="301880"/>
    <lineage>
        <taxon>Eukaryota</taxon>
        <taxon>Viridiplantae</taxon>
        <taxon>Streptophyta</taxon>
        <taxon>Embryophyta</taxon>
        <taxon>Tracheophyta</taxon>
        <taxon>Spermatophyta</taxon>
        <taxon>Magnoliopsida</taxon>
        <taxon>eudicotyledons</taxon>
        <taxon>Gunneridae</taxon>
        <taxon>Pentapetalae</taxon>
        <taxon>asterids</taxon>
        <taxon>campanulids</taxon>
        <taxon>Asterales</taxon>
        <taxon>Asteraceae</taxon>
        <taxon>Asteroideae</taxon>
        <taxon>Anthemideae</taxon>
        <taxon>Anthemidinae</taxon>
        <taxon>Tanacetum</taxon>
    </lineage>
</organism>
<dbReference type="PANTHER" id="PTHR15503:SF45">
    <property type="entry name" value="RNA-DIRECTED DNA POLYMERASE HOMOLOG"/>
    <property type="match status" value="1"/>
</dbReference>
<dbReference type="InterPro" id="IPR032567">
    <property type="entry name" value="RTL1-rel"/>
</dbReference>
<dbReference type="Pfam" id="PF08284">
    <property type="entry name" value="RVP_2"/>
    <property type="match status" value="1"/>
</dbReference>
<keyword evidence="4" id="KW-1185">Reference proteome</keyword>
<feature type="region of interest" description="Disordered" evidence="1">
    <location>
        <begin position="81"/>
        <end position="126"/>
    </location>
</feature>
<accession>A0ABQ5DCX3</accession>